<dbReference type="Gene3D" id="3.40.630.30">
    <property type="match status" value="1"/>
</dbReference>
<keyword evidence="5" id="KW-1185">Reference proteome</keyword>
<protein>
    <submittedName>
        <fullName evidence="4">GNAT family N-acetyltransferase</fullName>
        <ecNumber evidence="4">2.3.1.-</ecNumber>
    </submittedName>
</protein>
<dbReference type="EMBL" id="JBHSEI010000008">
    <property type="protein sequence ID" value="MFC4639005.1"/>
    <property type="molecule type" value="Genomic_DNA"/>
</dbReference>
<evidence type="ECO:0000256" key="1">
    <source>
        <dbReference type="ARBA" id="ARBA00022679"/>
    </source>
</evidence>
<comment type="caution">
    <text evidence="4">The sequence shown here is derived from an EMBL/GenBank/DDBJ whole genome shotgun (WGS) entry which is preliminary data.</text>
</comment>
<sequence length="161" mass="18083">MLEFRPMTADSYREFLEFSVAEYAAEKVRSGEWDEASAPQKAQEEFAGLLPEGPATEGHFLYDVVDPASQAAVGLLWFALRGPEHHRNVFVYEVRVSPQFQRRGYASRMFEQLARQAQTLGARSVRLHVFGHNHGARALYEKLGFVATNVIMQLDVPSPGA</sequence>
<dbReference type="GO" id="GO:0016746">
    <property type="term" value="F:acyltransferase activity"/>
    <property type="evidence" value="ECO:0007669"/>
    <property type="project" value="UniProtKB-KW"/>
</dbReference>
<dbReference type="EC" id="2.3.1.-" evidence="4"/>
<evidence type="ECO:0000256" key="2">
    <source>
        <dbReference type="ARBA" id="ARBA00023315"/>
    </source>
</evidence>
<reference evidence="5" key="1">
    <citation type="journal article" date="2019" name="Int. J. Syst. Evol. Microbiol.">
        <title>The Global Catalogue of Microorganisms (GCM) 10K type strain sequencing project: providing services to taxonomists for standard genome sequencing and annotation.</title>
        <authorList>
            <consortium name="The Broad Institute Genomics Platform"/>
            <consortium name="The Broad Institute Genome Sequencing Center for Infectious Disease"/>
            <person name="Wu L."/>
            <person name="Ma J."/>
        </authorList>
    </citation>
    <scope>NUCLEOTIDE SEQUENCE [LARGE SCALE GENOMIC DNA]</scope>
    <source>
        <strain evidence="5">CCUG 55995</strain>
    </source>
</reference>
<evidence type="ECO:0000313" key="5">
    <source>
        <dbReference type="Proteomes" id="UP001595952"/>
    </source>
</evidence>
<name>A0ABV9ICD6_9DEIO</name>
<dbReference type="Pfam" id="PF00583">
    <property type="entry name" value="Acetyltransf_1"/>
    <property type="match status" value="1"/>
</dbReference>
<keyword evidence="2 4" id="KW-0012">Acyltransferase</keyword>
<dbReference type="RefSeq" id="WP_380062008.1">
    <property type="nucleotide sequence ID" value="NZ_JBHSEI010000008.1"/>
</dbReference>
<evidence type="ECO:0000313" key="4">
    <source>
        <dbReference type="EMBL" id="MFC4639005.1"/>
    </source>
</evidence>
<gene>
    <name evidence="4" type="ORF">ACFO0D_11720</name>
</gene>
<dbReference type="CDD" id="cd04301">
    <property type="entry name" value="NAT_SF"/>
    <property type="match status" value="1"/>
</dbReference>
<dbReference type="PANTHER" id="PTHR43420">
    <property type="entry name" value="ACETYLTRANSFERASE"/>
    <property type="match status" value="1"/>
</dbReference>
<keyword evidence="1 4" id="KW-0808">Transferase</keyword>
<dbReference type="InterPro" id="IPR000182">
    <property type="entry name" value="GNAT_dom"/>
</dbReference>
<dbReference type="PROSITE" id="PS51186">
    <property type="entry name" value="GNAT"/>
    <property type="match status" value="1"/>
</dbReference>
<dbReference type="InterPro" id="IPR016181">
    <property type="entry name" value="Acyl_CoA_acyltransferase"/>
</dbReference>
<proteinExistence type="predicted"/>
<feature type="domain" description="N-acetyltransferase" evidence="3">
    <location>
        <begin position="2"/>
        <end position="161"/>
    </location>
</feature>
<dbReference type="InterPro" id="IPR050680">
    <property type="entry name" value="YpeA/RimI_acetyltransf"/>
</dbReference>
<evidence type="ECO:0000259" key="3">
    <source>
        <dbReference type="PROSITE" id="PS51186"/>
    </source>
</evidence>
<dbReference type="SUPFAM" id="SSF55729">
    <property type="entry name" value="Acyl-CoA N-acyltransferases (Nat)"/>
    <property type="match status" value="1"/>
</dbReference>
<accession>A0ABV9ICD6</accession>
<dbReference type="PANTHER" id="PTHR43420:SF44">
    <property type="entry name" value="ACETYLTRANSFERASE YPEA"/>
    <property type="match status" value="1"/>
</dbReference>
<dbReference type="Proteomes" id="UP001595952">
    <property type="component" value="Unassembled WGS sequence"/>
</dbReference>
<organism evidence="4 5">
    <name type="scientific">Deinococcus hohokamensis</name>
    <dbReference type="NCBI Taxonomy" id="309883"/>
    <lineage>
        <taxon>Bacteria</taxon>
        <taxon>Thermotogati</taxon>
        <taxon>Deinococcota</taxon>
        <taxon>Deinococci</taxon>
        <taxon>Deinococcales</taxon>
        <taxon>Deinococcaceae</taxon>
        <taxon>Deinococcus</taxon>
    </lineage>
</organism>